<reference evidence="1 2" key="1">
    <citation type="submission" date="2021-05" db="EMBL/GenBank/DDBJ databases">
        <title>A Polyphasic approach of four new species of the genus Ohtaekwangia: Ohtaekwangia histidinii sp. nov., Ohtaekwangia cretensis sp. nov., Ohtaekwangia indiensis sp. nov., Ohtaekwangia reichenbachii sp. nov. from diverse environment.</title>
        <authorList>
            <person name="Octaviana S."/>
        </authorList>
    </citation>
    <scope>NUCLEOTIDE SEQUENCE [LARGE SCALE GENOMIC DNA]</scope>
    <source>
        <strain evidence="1 2">PWU37</strain>
    </source>
</reference>
<protein>
    <submittedName>
        <fullName evidence="1">Uncharacterized protein</fullName>
    </submittedName>
</protein>
<gene>
    <name evidence="1" type="ORF">KK078_03600</name>
</gene>
<accession>A0AAP2D5D6</accession>
<dbReference type="Proteomes" id="UP001319180">
    <property type="component" value="Unassembled WGS sequence"/>
</dbReference>
<evidence type="ECO:0000313" key="1">
    <source>
        <dbReference type="EMBL" id="MBT1685623.1"/>
    </source>
</evidence>
<dbReference type="RefSeq" id="WP_254088872.1">
    <property type="nucleotide sequence ID" value="NZ_JAHESC010000003.1"/>
</dbReference>
<proteinExistence type="predicted"/>
<sequence>MRIRRKLMELENELAIARSPVLAYFLNGLQREYIISLFQQNSLSPPDELVDLYEWKNGVQFEGVPTGLLHFGVPGVFFPLEDSLKIFHASEVTRSSTYFPVFSDDSFLIQLNNRSPDYGKIFIYSPALQIFEPEACFDSLESMIDTFIVCFRKGAFFYNNDSFFEQDYDKSFDVAKAVNPGSTYWSE</sequence>
<keyword evidence="2" id="KW-1185">Reference proteome</keyword>
<comment type="caution">
    <text evidence="1">The sequence shown here is derived from an EMBL/GenBank/DDBJ whole genome shotgun (WGS) entry which is preliminary data.</text>
</comment>
<name>A0AAP2D5D6_9BACT</name>
<dbReference type="EMBL" id="JAHESC010000003">
    <property type="protein sequence ID" value="MBT1685623.1"/>
    <property type="molecule type" value="Genomic_DNA"/>
</dbReference>
<evidence type="ECO:0000313" key="2">
    <source>
        <dbReference type="Proteomes" id="UP001319180"/>
    </source>
</evidence>
<organism evidence="1 2">
    <name type="scientific">Dawidia soli</name>
    <dbReference type="NCBI Taxonomy" id="2782352"/>
    <lineage>
        <taxon>Bacteria</taxon>
        <taxon>Pseudomonadati</taxon>
        <taxon>Bacteroidota</taxon>
        <taxon>Cytophagia</taxon>
        <taxon>Cytophagales</taxon>
        <taxon>Chryseotaleaceae</taxon>
        <taxon>Dawidia</taxon>
    </lineage>
</organism>
<dbReference type="AlphaFoldDB" id="A0AAP2D5D6"/>